<accession>A0A090KSU8</accession>
<dbReference type="InterPro" id="IPR056609">
    <property type="entry name" value="Elapor1-like_3rd"/>
</dbReference>
<protein>
    <submittedName>
        <fullName evidence="6 8">Insulin-like growth factor binding protein,N-terminal domain-containing protein</fullName>
    </submittedName>
</protein>
<dbReference type="PROSITE" id="PS51914">
    <property type="entry name" value="MRH"/>
    <property type="match status" value="1"/>
</dbReference>
<dbReference type="SUPFAM" id="SSF57184">
    <property type="entry name" value="Growth factor receptor domain"/>
    <property type="match status" value="1"/>
</dbReference>
<dbReference type="InterPro" id="IPR009030">
    <property type="entry name" value="Growth_fac_rcpt_cys_sf"/>
</dbReference>
<evidence type="ECO:0000313" key="6">
    <source>
        <dbReference type="EMBL" id="CEF60575.1"/>
    </source>
</evidence>
<keyword evidence="2" id="KW-1015">Disulfide bond</keyword>
<feature type="chain" id="PRO_5015030031" evidence="4">
    <location>
        <begin position="22"/>
        <end position="1072"/>
    </location>
</feature>
<gene>
    <name evidence="6 8 9" type="ORF">SRAE_X000231100</name>
</gene>
<keyword evidence="3" id="KW-1133">Transmembrane helix</keyword>
<organism evidence="6">
    <name type="scientific">Strongyloides ratti</name>
    <name type="common">Parasitic roundworm</name>
    <dbReference type="NCBI Taxonomy" id="34506"/>
    <lineage>
        <taxon>Eukaryota</taxon>
        <taxon>Metazoa</taxon>
        <taxon>Ecdysozoa</taxon>
        <taxon>Nematoda</taxon>
        <taxon>Chromadorea</taxon>
        <taxon>Rhabditida</taxon>
        <taxon>Tylenchina</taxon>
        <taxon>Panagrolaimomorpha</taxon>
        <taxon>Strongyloidoidea</taxon>
        <taxon>Strongyloididae</taxon>
        <taxon>Strongyloides</taxon>
    </lineage>
</organism>
<dbReference type="InterPro" id="IPR039181">
    <property type="entry name" value="Elapor1/2"/>
</dbReference>
<evidence type="ECO:0000256" key="2">
    <source>
        <dbReference type="ARBA" id="ARBA00023157"/>
    </source>
</evidence>
<dbReference type="EMBL" id="LN609399">
    <property type="protein sequence ID" value="CEF60575.1"/>
    <property type="molecule type" value="Genomic_DNA"/>
</dbReference>
<dbReference type="InterPro" id="IPR044865">
    <property type="entry name" value="MRH_dom"/>
</dbReference>
<dbReference type="OMA" id="CEYISED"/>
<keyword evidence="3" id="KW-0472">Membrane</keyword>
<dbReference type="AlphaFoldDB" id="A0A090KSU8"/>
<dbReference type="CTD" id="36385388"/>
<evidence type="ECO:0000313" key="7">
    <source>
        <dbReference type="Proteomes" id="UP000035682"/>
    </source>
</evidence>
<dbReference type="PANTHER" id="PTHR22727">
    <property type="entry name" value="PROTEIN CBG13728"/>
    <property type="match status" value="1"/>
</dbReference>
<evidence type="ECO:0000256" key="3">
    <source>
        <dbReference type="SAM" id="Phobius"/>
    </source>
</evidence>
<name>A0A090KSU8_STRRB</name>
<feature type="signal peptide" evidence="4">
    <location>
        <begin position="1"/>
        <end position="21"/>
    </location>
</feature>
<dbReference type="InterPro" id="IPR056607">
    <property type="entry name" value="Elapor1/2_MRH"/>
</dbReference>
<evidence type="ECO:0000259" key="5">
    <source>
        <dbReference type="PROSITE" id="PS51914"/>
    </source>
</evidence>
<evidence type="ECO:0000256" key="1">
    <source>
        <dbReference type="ARBA" id="ARBA00022729"/>
    </source>
</evidence>
<dbReference type="Pfam" id="PF23032">
    <property type="entry name" value="GBD_ELAPOR1-like_3rd"/>
    <property type="match status" value="1"/>
</dbReference>
<dbReference type="PANTHER" id="PTHR22727:SF15">
    <property type="entry name" value="MRH DOMAIN-CONTAINING PROTEIN"/>
    <property type="match status" value="1"/>
</dbReference>
<dbReference type="GeneID" id="36385388"/>
<keyword evidence="3" id="KW-0812">Transmembrane</keyword>
<feature type="transmembrane region" description="Helical" evidence="3">
    <location>
        <begin position="939"/>
        <end position="959"/>
    </location>
</feature>
<sequence>MAGKYLFYFFLLFCINIFVITNEYNCTKDEIEYQFTKCNSKDERWRIALPKNPNILCSNLPKPIGGISCNFYCNSGHYLSMETLKCEKCKPGTYSLRNGARYEYFDKGLPSEFTVENYKNNEFSTFFSQTSQQSTLECSNGWIIQNGGLRYIPSRCISKLTINVHVIKNGYIEIIYKMPRNSRGLISTIDVKDEQCKRYQDLSSYFSKYIKNDNNDDTLIKGNDIIKTKKLNLREGQNSITWTITNNIEMTTLADVIYVLKIDIIGIAYTTTCTPCPPGTFSEIDGSTKCDICPENTYSEYRSYKCNLCPYGTYSLGKSYICLKKPPCTNMDFHEKRSETCFEKNGYTIKFEETNPKICSGGVDNIFERHLYNCPKCPLGMIRNVDNGKCEYCKRGTYSSNGISCSKCPKNYAPRYGQYITRWDVIPDNIETSCEYNYGNIQKKCLFEESWIPSGDYFETLKTRDTGIVFEFSIKISSFNNPLLQPTDFGTNENPIAEISFDLQLNCLYENCIFYFVEEAPQLSSYYKIIATFDGTFKRSIFKHPILGTKERQFLFAFMRSTSNTDNDSLTDYARIYSLNITNVGNKNGAYECFPCSKVNLDGDCESCPPGHFVNINTTSCVSCPQGTLLNSSAHNIENACIKCPENMISENFKTCKFNNQLKFKNNTITLDFKPLKSKILNTTGVKIFTKDGHSYYHFYNVSLGDKNINCRDINTYDIFLNNQKNDEKIGDNNKDLNEFYFNIIENVAVCRKTAFLLSNTHIENNKTNTNITEQDDIIEFTSPFILGEKIEMITQDRKYKHIYLSDAILEYSNENDTLNFIDTHIFFSPVNFNSKTCINGTMTVITARCSLGTTTESLLRLSKNCPDGTCDGCLYHMILETKYACPLCDVNDYQEIKGECINGKQTIHYIPSKHCILSGIKTTKTLSFCSNLSNEIKITIFIIVILVIFLIILVYFMYRKGKSIEYKYIRLKEEKSGHGGFELPMAESCGLDEDDDDDDDEQDNIENNKQKKGSLIEKVFFKGKKFNNDKNREIVQIGDFESNNLAFDEKDIEDDEMYNNISLDEKETFLN</sequence>
<reference evidence="7" key="1">
    <citation type="submission" date="2014-09" db="EMBL/GenBank/DDBJ databases">
        <authorList>
            <person name="Martin A.A."/>
        </authorList>
    </citation>
    <scope>NUCLEOTIDE SEQUENCE</scope>
    <source>
        <strain evidence="7">ED321</strain>
    </source>
</reference>
<dbReference type="OrthoDB" id="439917at2759"/>
<evidence type="ECO:0000313" key="8">
    <source>
        <dbReference type="WBParaSite" id="SRAE_X000231100.1"/>
    </source>
</evidence>
<evidence type="ECO:0000256" key="4">
    <source>
        <dbReference type="SAM" id="SignalP"/>
    </source>
</evidence>
<feature type="domain" description="MRH" evidence="5">
    <location>
        <begin position="654"/>
        <end position="888"/>
    </location>
</feature>
<dbReference type="SMART" id="SM01411">
    <property type="entry name" value="Ephrin_rec_like"/>
    <property type="match status" value="3"/>
</dbReference>
<proteinExistence type="predicted"/>
<dbReference type="Proteomes" id="UP000035682">
    <property type="component" value="Unplaced"/>
</dbReference>
<dbReference type="RefSeq" id="XP_024499784.1">
    <property type="nucleotide sequence ID" value="XM_024645509.1"/>
</dbReference>
<dbReference type="GO" id="GO:0016020">
    <property type="term" value="C:membrane"/>
    <property type="evidence" value="ECO:0007669"/>
    <property type="project" value="TreeGrafter"/>
</dbReference>
<dbReference type="Pfam" id="PF23087">
    <property type="entry name" value="MRH_ELAPOR1_9th"/>
    <property type="match status" value="1"/>
</dbReference>
<reference evidence="8" key="3">
    <citation type="submission" date="2020-12" db="UniProtKB">
        <authorList>
            <consortium name="WormBaseParasite"/>
        </authorList>
    </citation>
    <scope>IDENTIFICATION</scope>
</reference>
<evidence type="ECO:0000313" key="9">
    <source>
        <dbReference type="WormBase" id="SRAE_X000231100"/>
    </source>
</evidence>
<dbReference type="Gene3D" id="2.10.50.10">
    <property type="entry name" value="Tumor Necrosis Factor Receptor, subunit A, domain 2"/>
    <property type="match status" value="2"/>
</dbReference>
<keyword evidence="7" id="KW-1185">Reference proteome</keyword>
<dbReference type="WormBase" id="SRAE_X000231100">
    <property type="protein sequence ID" value="SRP09409"/>
    <property type="gene ID" value="WBGene00267894"/>
</dbReference>
<dbReference type="WBParaSite" id="SRAE_X000231100.1">
    <property type="protein sequence ID" value="SRAE_X000231100.1"/>
    <property type="gene ID" value="WBGene00267894"/>
</dbReference>
<keyword evidence="1 4" id="KW-0732">Signal</keyword>
<reference evidence="6" key="2">
    <citation type="submission" date="2014-09" db="EMBL/GenBank/DDBJ databases">
        <authorList>
            <person name="Aslett A.Martin."/>
        </authorList>
    </citation>
    <scope>NUCLEOTIDE SEQUENCE</scope>
    <source>
        <strain evidence="6">ED321 Heterogonic</strain>
    </source>
</reference>